<dbReference type="GO" id="GO:0016787">
    <property type="term" value="F:hydrolase activity"/>
    <property type="evidence" value="ECO:0007669"/>
    <property type="project" value="UniProtKB-KW"/>
</dbReference>
<keyword evidence="1" id="KW-0378">Hydrolase</keyword>
<dbReference type="InterPro" id="IPR015943">
    <property type="entry name" value="WD40/YVTN_repeat-like_dom_sf"/>
</dbReference>
<reference evidence="1" key="1">
    <citation type="submission" date="2013-08" db="EMBL/GenBank/DDBJ databases">
        <authorList>
            <person name="Mendez C."/>
            <person name="Richter M."/>
            <person name="Ferrer M."/>
            <person name="Sanchez J."/>
        </authorList>
    </citation>
    <scope>NUCLEOTIDE SEQUENCE</scope>
</reference>
<accession>T0ZGY8</accession>
<dbReference type="SUPFAM" id="SSF110296">
    <property type="entry name" value="Oligoxyloglucan reducing end-specific cellobiohydrolase"/>
    <property type="match status" value="1"/>
</dbReference>
<protein>
    <submittedName>
        <fullName evidence="1">BNR repeat-containing glycosyl hydrolase</fullName>
    </submittedName>
</protein>
<organism evidence="1">
    <name type="scientific">mine drainage metagenome</name>
    <dbReference type="NCBI Taxonomy" id="410659"/>
    <lineage>
        <taxon>unclassified sequences</taxon>
        <taxon>metagenomes</taxon>
        <taxon>ecological metagenomes</taxon>
    </lineage>
</organism>
<name>T0ZGY8_9ZZZZ</name>
<dbReference type="AlphaFoldDB" id="T0ZGY8"/>
<dbReference type="Gene3D" id="2.130.10.10">
    <property type="entry name" value="YVTN repeat-like/Quinoprotein amine dehydrogenase"/>
    <property type="match status" value="1"/>
</dbReference>
<reference evidence="1" key="2">
    <citation type="journal article" date="2014" name="ISME J.">
        <title>Microbial stratification in low pH oxic and suboxic macroscopic growths along an acid mine drainage.</title>
        <authorList>
            <person name="Mendez-Garcia C."/>
            <person name="Mesa V."/>
            <person name="Sprenger R.R."/>
            <person name="Richter M."/>
            <person name="Diez M.S."/>
            <person name="Solano J."/>
            <person name="Bargiela R."/>
            <person name="Golyshina O.V."/>
            <person name="Manteca A."/>
            <person name="Ramos J.L."/>
            <person name="Gallego J.R."/>
            <person name="Llorente I."/>
            <person name="Martins Dos Santos V.A."/>
            <person name="Jensen O.N."/>
            <person name="Pelaez A.I."/>
            <person name="Sanchez J."/>
            <person name="Ferrer M."/>
        </authorList>
    </citation>
    <scope>NUCLEOTIDE SEQUENCE</scope>
</reference>
<gene>
    <name evidence="1" type="ORF">B1B_12307</name>
</gene>
<comment type="caution">
    <text evidence="1">The sequence shown here is derived from an EMBL/GenBank/DDBJ whole genome shotgun (WGS) entry which is preliminary data.</text>
</comment>
<proteinExistence type="predicted"/>
<dbReference type="EMBL" id="AUZY01008058">
    <property type="protein sequence ID" value="EQD47516.1"/>
    <property type="molecule type" value="Genomic_DNA"/>
</dbReference>
<evidence type="ECO:0000313" key="1">
    <source>
        <dbReference type="EMBL" id="EQD47516.1"/>
    </source>
</evidence>
<sequence>MTTVNGGGSWSFYYTPVVAGELHSVSCPSVTVCFAVGTFGGNSFGQGGVILSTTDGGSSWNLVYSASSSSGIDSFYGVSCPSLSTCFAVGYSGLNSTSLIVATTNGGSTWNNQTVPDNQSGFGPWLDSISCPTTTTCFAASESSAGPLSNGLILTTSNGGSSWTYQSAPNND</sequence>
<feature type="non-terminal residue" evidence="1">
    <location>
        <position position="172"/>
    </location>
</feature>